<dbReference type="InterPro" id="IPR013108">
    <property type="entry name" value="Amidohydro_3"/>
</dbReference>
<dbReference type="InterPro" id="IPR011059">
    <property type="entry name" value="Metal-dep_hydrolase_composite"/>
</dbReference>
<dbReference type="Gene3D" id="3.30.1490.130">
    <property type="entry name" value="D-aminoacylase. Domain 3"/>
    <property type="match status" value="1"/>
</dbReference>
<evidence type="ECO:0000313" key="2">
    <source>
        <dbReference type="EMBL" id="SVA67483.1"/>
    </source>
</evidence>
<dbReference type="GO" id="GO:0016811">
    <property type="term" value="F:hydrolase activity, acting on carbon-nitrogen (but not peptide) bonds, in linear amides"/>
    <property type="evidence" value="ECO:0007669"/>
    <property type="project" value="InterPro"/>
</dbReference>
<dbReference type="SUPFAM" id="SSF51338">
    <property type="entry name" value="Composite domain of metallo-dependent hydrolases"/>
    <property type="match status" value="1"/>
</dbReference>
<proteinExistence type="predicted"/>
<organism evidence="2">
    <name type="scientific">marine metagenome</name>
    <dbReference type="NCBI Taxonomy" id="408172"/>
    <lineage>
        <taxon>unclassified sequences</taxon>
        <taxon>metagenomes</taxon>
        <taxon>ecological metagenomes</taxon>
    </lineage>
</organism>
<sequence length="449" mass="48551">MPPRCGQQLAVDRPDPTFHLTRSRKNTFRKPLVMKPNSMRMRYFLAWVALSVCACDPEPYDLVLVGGTVIDGTGSDGYRADVAIRGDRIVVISPGDVEHDGAERVIDVTSKIVAPGFIDIHSHLDPLLRLPEGESKARQGVTTVFGGPDGGSPWPMGAYLDSAAAIGIGINVAMLVGHNTIRRQVLGMEDRPPTSNELLEMREMVRQAMAEGAWGLSTGLRYLPGAFSDVDEVVALAEVAGAAGGVYTSHLREEGLELIAAVSEAIDIGLRAELPIVLTHHKVVGQPMWGSSERTLNMVDSANAAGRKIRIDQYPYTASYTGIGILVPPWAMAGGDQAFFERLENPVLRDSILDGIVFNLINDRGGNDLSRVQFALVSWMPELEGQTLGDWAEMRGLPLTMETGAELVIDAIRRGGASAIYHVLNEADVEAIMRHPMTAIASDGRLVQP</sequence>
<gene>
    <name evidence="2" type="ORF">METZ01_LOCUS120337</name>
</gene>
<name>A0A381XTC7_9ZZZZ</name>
<dbReference type="Pfam" id="PF07969">
    <property type="entry name" value="Amidohydro_3"/>
    <property type="match status" value="1"/>
</dbReference>
<evidence type="ECO:0000259" key="1">
    <source>
        <dbReference type="Pfam" id="PF07969"/>
    </source>
</evidence>
<dbReference type="SUPFAM" id="SSF51556">
    <property type="entry name" value="Metallo-dependent hydrolases"/>
    <property type="match status" value="1"/>
</dbReference>
<protein>
    <recommendedName>
        <fullName evidence="1">Amidohydrolase 3 domain-containing protein</fullName>
    </recommendedName>
</protein>
<feature type="non-terminal residue" evidence="2">
    <location>
        <position position="449"/>
    </location>
</feature>
<accession>A0A381XTC7</accession>
<reference evidence="2" key="1">
    <citation type="submission" date="2018-05" db="EMBL/GenBank/DDBJ databases">
        <authorList>
            <person name="Lanie J.A."/>
            <person name="Ng W.-L."/>
            <person name="Kazmierczak K.M."/>
            <person name="Andrzejewski T.M."/>
            <person name="Davidsen T.M."/>
            <person name="Wayne K.J."/>
            <person name="Tettelin H."/>
            <person name="Glass J.I."/>
            <person name="Rusch D."/>
            <person name="Podicherti R."/>
            <person name="Tsui H.-C.T."/>
            <person name="Winkler M.E."/>
        </authorList>
    </citation>
    <scope>NUCLEOTIDE SEQUENCE</scope>
</reference>
<dbReference type="Gene3D" id="3.20.20.140">
    <property type="entry name" value="Metal-dependent hydrolases"/>
    <property type="match status" value="2"/>
</dbReference>
<dbReference type="InterPro" id="IPR032466">
    <property type="entry name" value="Metal_Hydrolase"/>
</dbReference>
<dbReference type="EMBL" id="UINC01016156">
    <property type="protein sequence ID" value="SVA67483.1"/>
    <property type="molecule type" value="Genomic_DNA"/>
</dbReference>
<dbReference type="Gene3D" id="2.30.40.10">
    <property type="entry name" value="Urease, subunit C, domain 1"/>
    <property type="match status" value="1"/>
</dbReference>
<feature type="domain" description="Amidohydrolase 3" evidence="1">
    <location>
        <begin position="104"/>
        <end position="249"/>
    </location>
</feature>
<dbReference type="AlphaFoldDB" id="A0A381XTC7"/>
<dbReference type="InterPro" id="IPR023100">
    <property type="entry name" value="D-aminoacylase_insert_dom_sf"/>
</dbReference>